<evidence type="ECO:0000313" key="2">
    <source>
        <dbReference type="EMBL" id="KDS53843.1"/>
    </source>
</evidence>
<protein>
    <submittedName>
        <fullName evidence="2">Uncharacterized protein</fullName>
    </submittedName>
</protein>
<dbReference type="AlphaFoldDB" id="A0A069SHR7"/>
<reference evidence="2 3" key="1">
    <citation type="submission" date="2014-04" db="EMBL/GenBank/DDBJ databases">
        <authorList>
            <person name="Sears C."/>
            <person name="Carroll K."/>
            <person name="Sack B.R."/>
            <person name="Qadri F."/>
            <person name="Myers L.L."/>
            <person name="Chung G.-T."/>
            <person name="Escheverria P."/>
            <person name="Fraser C.M."/>
            <person name="Sadzewicz L."/>
            <person name="Shefchek K.A."/>
            <person name="Tallon L."/>
            <person name="Das S.P."/>
            <person name="Daugherty S."/>
            <person name="Mongodin E.F."/>
        </authorList>
    </citation>
    <scope>NUCLEOTIDE SEQUENCE [LARGE SCALE GENOMIC DNA]</scope>
    <source>
        <strain evidence="2 3">3975 RP4</strain>
    </source>
</reference>
<feature type="region of interest" description="Disordered" evidence="1">
    <location>
        <begin position="1"/>
        <end position="57"/>
    </location>
</feature>
<sequence length="57" mass="6300">MAEEGALPVEEKPVTRRNITDMPVSSGIKAGMEKEKTRRTNSKKAGSVPLLFSEPYH</sequence>
<dbReference type="EMBL" id="JNHM01000028">
    <property type="protein sequence ID" value="KDS53843.1"/>
    <property type="molecule type" value="Genomic_DNA"/>
</dbReference>
<organism evidence="2 3">
    <name type="scientific">Phocaeicola vulgatus str. 3975 RP4</name>
    <dbReference type="NCBI Taxonomy" id="1339352"/>
    <lineage>
        <taxon>Bacteria</taxon>
        <taxon>Pseudomonadati</taxon>
        <taxon>Bacteroidota</taxon>
        <taxon>Bacteroidia</taxon>
        <taxon>Bacteroidales</taxon>
        <taxon>Bacteroidaceae</taxon>
        <taxon>Phocaeicola</taxon>
    </lineage>
</organism>
<dbReference type="Proteomes" id="UP000027661">
    <property type="component" value="Unassembled WGS sequence"/>
</dbReference>
<proteinExistence type="predicted"/>
<name>A0A069SHR7_PHOVU</name>
<gene>
    <name evidence="2" type="ORF">M099_2267</name>
</gene>
<evidence type="ECO:0000313" key="3">
    <source>
        <dbReference type="Proteomes" id="UP000027661"/>
    </source>
</evidence>
<accession>A0A069SHR7</accession>
<comment type="caution">
    <text evidence="2">The sequence shown here is derived from an EMBL/GenBank/DDBJ whole genome shotgun (WGS) entry which is preliminary data.</text>
</comment>
<evidence type="ECO:0000256" key="1">
    <source>
        <dbReference type="SAM" id="MobiDB-lite"/>
    </source>
</evidence>
<dbReference type="PATRIC" id="fig|1339352.3.peg.2184"/>